<keyword evidence="5 6" id="KW-0472">Membrane</keyword>
<proteinExistence type="predicted"/>
<feature type="transmembrane region" description="Helical" evidence="6">
    <location>
        <begin position="6"/>
        <end position="27"/>
    </location>
</feature>
<keyword evidence="3 6" id="KW-0812">Transmembrane</keyword>
<evidence type="ECO:0000313" key="8">
    <source>
        <dbReference type="Proteomes" id="UP000254651"/>
    </source>
</evidence>
<evidence type="ECO:0000256" key="3">
    <source>
        <dbReference type="ARBA" id="ARBA00022692"/>
    </source>
</evidence>
<dbReference type="PANTHER" id="PTHR30086:SF20">
    <property type="entry name" value="ARGININE EXPORTER PROTEIN ARGO-RELATED"/>
    <property type="match status" value="1"/>
</dbReference>
<comment type="subcellular location">
    <subcellularLocation>
        <location evidence="1">Cell membrane</location>
        <topology evidence="1">Multi-pass membrane protein</topology>
    </subcellularLocation>
</comment>
<evidence type="ECO:0000256" key="4">
    <source>
        <dbReference type="ARBA" id="ARBA00022989"/>
    </source>
</evidence>
<dbReference type="PANTHER" id="PTHR30086">
    <property type="entry name" value="ARGININE EXPORTER PROTEIN ARGO"/>
    <property type="match status" value="1"/>
</dbReference>
<dbReference type="InterPro" id="IPR001123">
    <property type="entry name" value="LeuE-type"/>
</dbReference>
<evidence type="ECO:0000256" key="5">
    <source>
        <dbReference type="ARBA" id="ARBA00023136"/>
    </source>
</evidence>
<feature type="transmembrane region" description="Helical" evidence="6">
    <location>
        <begin position="70"/>
        <end position="91"/>
    </location>
</feature>
<reference evidence="7 8" key="1">
    <citation type="submission" date="2018-06" db="EMBL/GenBank/DDBJ databases">
        <authorList>
            <consortium name="Pathogen Informatics"/>
            <person name="Doyle S."/>
        </authorList>
    </citation>
    <scope>NUCLEOTIDE SEQUENCE [LARGE SCALE GENOMIC DNA]</scope>
    <source>
        <strain evidence="7 8">NCTC10295</strain>
    </source>
</reference>
<evidence type="ECO:0000256" key="1">
    <source>
        <dbReference type="ARBA" id="ARBA00004651"/>
    </source>
</evidence>
<dbReference type="GO" id="GO:0005886">
    <property type="term" value="C:plasma membrane"/>
    <property type="evidence" value="ECO:0007669"/>
    <property type="project" value="UniProtKB-SubCell"/>
</dbReference>
<protein>
    <submittedName>
        <fullName evidence="7">Homoserine/homoserine lactone efflux protein</fullName>
    </submittedName>
</protein>
<keyword evidence="2" id="KW-1003">Cell membrane</keyword>
<dbReference type="RefSeq" id="WP_066078890.1">
    <property type="nucleotide sequence ID" value="NZ_CP181246.1"/>
</dbReference>
<feature type="transmembrane region" description="Helical" evidence="6">
    <location>
        <begin position="189"/>
        <end position="210"/>
    </location>
</feature>
<dbReference type="Proteomes" id="UP000254651">
    <property type="component" value="Unassembled WGS sequence"/>
</dbReference>
<sequence length="214" mass="23700">MMNDWFAYTMICLVLVLSPGPNTFLIFSTATGAGRRDALIKIAGLVAATYVHGLLSLFGVSLILLQSPTAFWLVKTTGALYLFYLGAKFAYQAWNMTKTADLQRTASNKLSFAANFRTGFTTQILNPKVSMFYVAAFPQFINFKGSYPYAQGVLLISIHAFTIAAWFVLMTVCIDKFARYKSNLVFSKIALYCSAAFLMYFAGVFILQPLPTLG</sequence>
<evidence type="ECO:0000256" key="6">
    <source>
        <dbReference type="SAM" id="Phobius"/>
    </source>
</evidence>
<organism evidence="7 8">
    <name type="scientific">Bergeriella denitrificans</name>
    <name type="common">Neisseria denitrificans</name>
    <dbReference type="NCBI Taxonomy" id="494"/>
    <lineage>
        <taxon>Bacteria</taxon>
        <taxon>Pseudomonadati</taxon>
        <taxon>Pseudomonadota</taxon>
        <taxon>Betaproteobacteria</taxon>
        <taxon>Neisseriales</taxon>
        <taxon>Neisseriaceae</taxon>
        <taxon>Bergeriella</taxon>
    </lineage>
</organism>
<dbReference type="EMBL" id="UGQS01000001">
    <property type="protein sequence ID" value="STZ75495.1"/>
    <property type="molecule type" value="Genomic_DNA"/>
</dbReference>
<keyword evidence="4 6" id="KW-1133">Transmembrane helix</keyword>
<evidence type="ECO:0000313" key="7">
    <source>
        <dbReference type="EMBL" id="STZ75495.1"/>
    </source>
</evidence>
<dbReference type="GO" id="GO:0015171">
    <property type="term" value="F:amino acid transmembrane transporter activity"/>
    <property type="evidence" value="ECO:0007669"/>
    <property type="project" value="TreeGrafter"/>
</dbReference>
<gene>
    <name evidence="7" type="primary">rhtB</name>
    <name evidence="7" type="ORF">NCTC10295_00219</name>
</gene>
<feature type="transmembrane region" description="Helical" evidence="6">
    <location>
        <begin position="39"/>
        <end position="64"/>
    </location>
</feature>
<dbReference type="AlphaFoldDB" id="A0A378UDV0"/>
<keyword evidence="8" id="KW-1185">Reference proteome</keyword>
<evidence type="ECO:0000256" key="2">
    <source>
        <dbReference type="ARBA" id="ARBA00022475"/>
    </source>
</evidence>
<accession>A0A378UDV0</accession>
<dbReference type="PIRSF" id="PIRSF006324">
    <property type="entry name" value="LeuE"/>
    <property type="match status" value="1"/>
</dbReference>
<name>A0A378UDV0_BERDE</name>
<dbReference type="Pfam" id="PF01810">
    <property type="entry name" value="LysE"/>
    <property type="match status" value="1"/>
</dbReference>
<feature type="transmembrane region" description="Helical" evidence="6">
    <location>
        <begin position="149"/>
        <end position="169"/>
    </location>
</feature>